<dbReference type="GO" id="GO:0003700">
    <property type="term" value="F:DNA-binding transcription factor activity"/>
    <property type="evidence" value="ECO:0007669"/>
    <property type="project" value="InterPro"/>
</dbReference>
<dbReference type="AlphaFoldDB" id="A0A2S0VQ63"/>
<reference evidence="6 7" key="1">
    <citation type="submission" date="2018-01" db="EMBL/GenBank/DDBJ databases">
        <title>Genome sequence of a Cantenovulum-like bacteria.</title>
        <authorList>
            <person name="Tan W.R."/>
            <person name="Lau N.-S."/>
            <person name="Go F."/>
            <person name="Amirul A.-A.A."/>
        </authorList>
    </citation>
    <scope>NUCLEOTIDE SEQUENCE [LARGE SCALE GENOMIC DNA]</scope>
    <source>
        <strain evidence="6 7">CCB-QB4</strain>
    </source>
</reference>
<evidence type="ECO:0000256" key="3">
    <source>
        <dbReference type="ARBA" id="ARBA00023125"/>
    </source>
</evidence>
<keyword evidence="7" id="KW-1185">Reference proteome</keyword>
<dbReference type="Gene3D" id="1.10.10.10">
    <property type="entry name" value="Winged helix-like DNA-binding domain superfamily/Winged helix DNA-binding domain"/>
    <property type="match status" value="1"/>
</dbReference>
<dbReference type="Pfam" id="PF03466">
    <property type="entry name" value="LysR_substrate"/>
    <property type="match status" value="1"/>
</dbReference>
<dbReference type="Pfam" id="PF00126">
    <property type="entry name" value="HTH_1"/>
    <property type="match status" value="1"/>
</dbReference>
<dbReference type="KEGG" id="cate:C2869_07905"/>
<evidence type="ECO:0000256" key="1">
    <source>
        <dbReference type="ARBA" id="ARBA00009437"/>
    </source>
</evidence>
<keyword evidence="4" id="KW-0804">Transcription</keyword>
<keyword evidence="3" id="KW-0238">DNA-binding</keyword>
<dbReference type="GO" id="GO:0000976">
    <property type="term" value="F:transcription cis-regulatory region binding"/>
    <property type="evidence" value="ECO:0007669"/>
    <property type="project" value="TreeGrafter"/>
</dbReference>
<comment type="similarity">
    <text evidence="1">Belongs to the LysR transcriptional regulatory family.</text>
</comment>
<evidence type="ECO:0000256" key="4">
    <source>
        <dbReference type="ARBA" id="ARBA00023163"/>
    </source>
</evidence>
<evidence type="ECO:0000256" key="2">
    <source>
        <dbReference type="ARBA" id="ARBA00023015"/>
    </source>
</evidence>
<dbReference type="PROSITE" id="PS50931">
    <property type="entry name" value="HTH_LYSR"/>
    <property type="match status" value="1"/>
</dbReference>
<evidence type="ECO:0000313" key="7">
    <source>
        <dbReference type="Proteomes" id="UP000244441"/>
    </source>
</evidence>
<dbReference type="SUPFAM" id="SSF46785">
    <property type="entry name" value="Winged helix' DNA-binding domain"/>
    <property type="match status" value="1"/>
</dbReference>
<dbReference type="PANTHER" id="PTHR30126">
    <property type="entry name" value="HTH-TYPE TRANSCRIPTIONAL REGULATOR"/>
    <property type="match status" value="1"/>
</dbReference>
<dbReference type="EMBL" id="CP026604">
    <property type="protein sequence ID" value="AWB66356.1"/>
    <property type="molecule type" value="Genomic_DNA"/>
</dbReference>
<gene>
    <name evidence="6" type="ORF">C2869_07905</name>
</gene>
<feature type="domain" description="HTH lysR-type" evidence="5">
    <location>
        <begin position="4"/>
        <end position="61"/>
    </location>
</feature>
<protein>
    <submittedName>
        <fullName evidence="6">LysR family transcriptional regulator</fullName>
    </submittedName>
</protein>
<dbReference type="Proteomes" id="UP000244441">
    <property type="component" value="Chromosome"/>
</dbReference>
<dbReference type="PANTHER" id="PTHR30126:SF5">
    <property type="entry name" value="HTH-TYPE TRANSCRIPTIONAL ACTIVATOR CMPR"/>
    <property type="match status" value="1"/>
</dbReference>
<dbReference type="InterPro" id="IPR005119">
    <property type="entry name" value="LysR_subst-bd"/>
</dbReference>
<dbReference type="Gene3D" id="3.40.190.290">
    <property type="match status" value="1"/>
</dbReference>
<organism evidence="6 7">
    <name type="scientific">Saccharobesus litoralis</name>
    <dbReference type="NCBI Taxonomy" id="2172099"/>
    <lineage>
        <taxon>Bacteria</taxon>
        <taxon>Pseudomonadati</taxon>
        <taxon>Pseudomonadota</taxon>
        <taxon>Gammaproteobacteria</taxon>
        <taxon>Alteromonadales</taxon>
        <taxon>Alteromonadaceae</taxon>
        <taxon>Saccharobesus</taxon>
    </lineage>
</organism>
<dbReference type="SUPFAM" id="SSF53850">
    <property type="entry name" value="Periplasmic binding protein-like II"/>
    <property type="match status" value="1"/>
</dbReference>
<sequence length="307" mass="34816">MKAPTFRQLQLVKALDEFNRISVVAEQLHISQPSVSIQLKNLTETVGLPVYRAKGKKLELTEAGRALLECADEIDNSFKNLSIKLDDIKGLNSGTLKLSVVSTAKYFLPLLLGAFCKQHPKIDIQLKIGNRKEVIKRLNTNEDDFYFFSHTPEDVDIETQPFLDNELVVVAPERHELAQQESISLARLSHYPLIMREQGSGTRRSIEEFFQTHGVTFNEKMTIESNEAIKYAVAAGLGLSILSRHTLDYGQVPGLIKLNVEKFPIQNSWYLVKHVKRSPSLLSKAFEKYMIDNGIETLRRITNKNGY</sequence>
<accession>A0A2S0VQ63</accession>
<name>A0A2S0VQ63_9ALTE</name>
<dbReference type="InterPro" id="IPR036390">
    <property type="entry name" value="WH_DNA-bd_sf"/>
</dbReference>
<dbReference type="RefSeq" id="WP_108602420.1">
    <property type="nucleotide sequence ID" value="NZ_CP026604.1"/>
</dbReference>
<evidence type="ECO:0000259" key="5">
    <source>
        <dbReference type="PROSITE" id="PS50931"/>
    </source>
</evidence>
<keyword evidence="2" id="KW-0805">Transcription regulation</keyword>
<evidence type="ECO:0000313" key="6">
    <source>
        <dbReference type="EMBL" id="AWB66356.1"/>
    </source>
</evidence>
<dbReference type="OrthoDB" id="9785745at2"/>
<dbReference type="InterPro" id="IPR000847">
    <property type="entry name" value="LysR_HTH_N"/>
</dbReference>
<dbReference type="InterPro" id="IPR036388">
    <property type="entry name" value="WH-like_DNA-bd_sf"/>
</dbReference>
<proteinExistence type="inferred from homology"/>
<dbReference type="CDD" id="cd08419">
    <property type="entry name" value="PBP2_CbbR_RubisCO_like"/>
    <property type="match status" value="1"/>
</dbReference>